<keyword evidence="2" id="KW-1185">Reference proteome</keyword>
<dbReference type="RefSeq" id="WP_047240161.1">
    <property type="nucleotide sequence ID" value="NZ_CP011541.1"/>
</dbReference>
<accession>A0A0G3GW31</accession>
<dbReference type="AlphaFoldDB" id="A0A0G3GW31"/>
<gene>
    <name evidence="1" type="ORF">CEPID_06080</name>
</gene>
<proteinExistence type="predicted"/>
<dbReference type="STRING" id="1050174.CEPID_06080"/>
<dbReference type="EMBL" id="CP011541">
    <property type="protein sequence ID" value="AKK03077.1"/>
    <property type="molecule type" value="Genomic_DNA"/>
</dbReference>
<dbReference type="KEGG" id="cei:CEPID_06080"/>
<dbReference type="Proteomes" id="UP000035368">
    <property type="component" value="Chromosome"/>
</dbReference>
<protein>
    <submittedName>
        <fullName evidence="1">Uncharacterized protein</fullName>
    </submittedName>
</protein>
<dbReference type="PATRIC" id="fig|1050174.4.peg.1230"/>
<organism evidence="1 2">
    <name type="scientific">Corynebacterium epidermidicanis</name>
    <dbReference type="NCBI Taxonomy" id="1050174"/>
    <lineage>
        <taxon>Bacteria</taxon>
        <taxon>Bacillati</taxon>
        <taxon>Actinomycetota</taxon>
        <taxon>Actinomycetes</taxon>
        <taxon>Mycobacteriales</taxon>
        <taxon>Corynebacteriaceae</taxon>
        <taxon>Corynebacterium</taxon>
    </lineage>
</organism>
<evidence type="ECO:0000313" key="2">
    <source>
        <dbReference type="Proteomes" id="UP000035368"/>
    </source>
</evidence>
<sequence>MKNYRRTDSLLSQSPATSIKWAAEQLHSKYANENGYFQDETLEEIYDALDQIQAEQNTTGLVVETFTDPTDGFAEITVSVNYHPGQAPMSIALSPSQACELISSLAVELARLEKGALTK</sequence>
<name>A0A0G3GW31_9CORY</name>
<evidence type="ECO:0000313" key="1">
    <source>
        <dbReference type="EMBL" id="AKK03077.1"/>
    </source>
</evidence>
<reference evidence="1 2" key="1">
    <citation type="submission" date="2015-05" db="EMBL/GenBank/DDBJ databases">
        <title>Complete genome sequence of Corynebacterium epidermidicanis DSM 45586, isolated from the skin of a dog suffering from pruritus.</title>
        <authorList>
            <person name="Ruckert C."/>
            <person name="Albersmeier A."/>
            <person name="Winkler A."/>
            <person name="Tauch A."/>
        </authorList>
    </citation>
    <scope>NUCLEOTIDE SEQUENCE [LARGE SCALE GENOMIC DNA]</scope>
    <source>
        <strain evidence="1 2">DSM 45586</strain>
    </source>
</reference>